<dbReference type="EMBL" id="ANAG01000011">
    <property type="protein sequence ID" value="EKW99198.1"/>
    <property type="molecule type" value="Genomic_DNA"/>
</dbReference>
<feature type="domain" description="Impact N-terminal" evidence="2">
    <location>
        <begin position="20"/>
        <end position="125"/>
    </location>
</feature>
<name>M5J4H0_9LACO</name>
<dbReference type="InterPro" id="IPR015269">
    <property type="entry name" value="UPF0029_Impact_C"/>
</dbReference>
<dbReference type="InterPro" id="IPR020568">
    <property type="entry name" value="Ribosomal_Su5_D2-typ_SF"/>
</dbReference>
<dbReference type="Pfam" id="PF09186">
    <property type="entry name" value="DUF1949"/>
    <property type="match status" value="1"/>
</dbReference>
<dbReference type="PATRIC" id="fig|1227363.6.peg.694"/>
<gene>
    <name evidence="4" type="ORF">D271_03545</name>
</gene>
<dbReference type="SUPFAM" id="SSF54211">
    <property type="entry name" value="Ribosomal protein S5 domain 2-like"/>
    <property type="match status" value="1"/>
</dbReference>
<dbReference type="Pfam" id="PF01205">
    <property type="entry name" value="Impact_N"/>
    <property type="match status" value="1"/>
</dbReference>
<feature type="domain" description="UPF0029" evidence="3">
    <location>
        <begin position="142"/>
        <end position="196"/>
    </location>
</feature>
<accession>M5J4H0</accession>
<protein>
    <recommendedName>
        <fullName evidence="6">YigZ family protein</fullName>
    </recommendedName>
</protein>
<reference evidence="4 5" key="1">
    <citation type="journal article" date="2013" name="Genome Announc.">
        <title>Genome Sequence of Lactobacillus saerimneri 30a (Formerly Lactobacillus sp. Strain 30a), a Reference Lactic Acid Bacterium Strain Producing Biogenic Amines.</title>
        <authorList>
            <person name="Romano A."/>
            <person name="Trip H."/>
            <person name="Campbell-Sills H."/>
            <person name="Bouchez O."/>
            <person name="Sherman D."/>
            <person name="Lolkema J.S."/>
            <person name="Lucas P.M."/>
        </authorList>
    </citation>
    <scope>NUCLEOTIDE SEQUENCE [LARGE SCALE GENOMIC DNA]</scope>
    <source>
        <strain evidence="4 5">30a</strain>
    </source>
</reference>
<dbReference type="InterPro" id="IPR036956">
    <property type="entry name" value="Impact_N_sf"/>
</dbReference>
<evidence type="ECO:0000313" key="5">
    <source>
        <dbReference type="Proteomes" id="UP000011912"/>
    </source>
</evidence>
<dbReference type="InterPro" id="IPR020569">
    <property type="entry name" value="UPF0029_Impact_CS"/>
</dbReference>
<evidence type="ECO:0000313" key="4">
    <source>
        <dbReference type="EMBL" id="EKW99198.1"/>
    </source>
</evidence>
<dbReference type="Gene3D" id="3.30.230.30">
    <property type="entry name" value="Impact, N-terminal domain"/>
    <property type="match status" value="1"/>
</dbReference>
<dbReference type="PANTHER" id="PTHR16301:SF20">
    <property type="entry name" value="IMPACT FAMILY MEMBER YIGZ"/>
    <property type="match status" value="1"/>
</dbReference>
<dbReference type="InterPro" id="IPR001498">
    <property type="entry name" value="Impact_N"/>
</dbReference>
<sequence>MLQENYITLKENGHAQIVIRKSEFICSLARVTTEEEAQAFIAQVRKEHYKATHNCFAYVLGMHDEIQRQSDDGEPSGTAGVPILKVLQNLAVRNVCAVVTRYFGGIKLGAGGLIRAYSNATSHALTEIGLVRRVVQQQVFFTIAYPLLGKLQNYLENKSISILDTQFTDQVTLEIAIDEEQSSTLQQQVYDFLNAQVTITTGDLVYNELPYDPHQT</sequence>
<proteinExistence type="inferred from homology"/>
<dbReference type="STRING" id="1227363.D271_03545"/>
<dbReference type="NCBIfam" id="TIGR00257">
    <property type="entry name" value="IMPACT_YIGZ"/>
    <property type="match status" value="1"/>
</dbReference>
<organism evidence="4 5">
    <name type="scientific">Ligilactobacillus saerimneri 30a</name>
    <dbReference type="NCBI Taxonomy" id="1227363"/>
    <lineage>
        <taxon>Bacteria</taxon>
        <taxon>Bacillati</taxon>
        <taxon>Bacillota</taxon>
        <taxon>Bacilli</taxon>
        <taxon>Lactobacillales</taxon>
        <taxon>Lactobacillaceae</taxon>
        <taxon>Ligilactobacillus</taxon>
    </lineage>
</organism>
<dbReference type="InterPro" id="IPR023582">
    <property type="entry name" value="Impact"/>
</dbReference>
<dbReference type="PANTHER" id="PTHR16301">
    <property type="entry name" value="IMPACT-RELATED"/>
    <property type="match status" value="1"/>
</dbReference>
<dbReference type="Gene3D" id="3.30.70.240">
    <property type="match status" value="1"/>
</dbReference>
<dbReference type="GO" id="GO:0006446">
    <property type="term" value="P:regulation of translational initiation"/>
    <property type="evidence" value="ECO:0007669"/>
    <property type="project" value="TreeGrafter"/>
</dbReference>
<dbReference type="InterPro" id="IPR015796">
    <property type="entry name" value="Impact_YigZ-like"/>
</dbReference>
<evidence type="ECO:0008006" key="6">
    <source>
        <dbReference type="Google" id="ProtNLM"/>
    </source>
</evidence>
<comment type="caution">
    <text evidence="4">The sequence shown here is derived from an EMBL/GenBank/DDBJ whole genome shotgun (WGS) entry which is preliminary data.</text>
</comment>
<dbReference type="GO" id="GO:0005737">
    <property type="term" value="C:cytoplasm"/>
    <property type="evidence" value="ECO:0007669"/>
    <property type="project" value="TreeGrafter"/>
</dbReference>
<dbReference type="SUPFAM" id="SSF54980">
    <property type="entry name" value="EF-G C-terminal domain-like"/>
    <property type="match status" value="1"/>
</dbReference>
<dbReference type="AlphaFoldDB" id="M5J4H0"/>
<dbReference type="PROSITE" id="PS00910">
    <property type="entry name" value="UPF0029"/>
    <property type="match status" value="1"/>
</dbReference>
<comment type="similarity">
    <text evidence="1">Belongs to the IMPACT family.</text>
</comment>
<dbReference type="RefSeq" id="WP_009553166.1">
    <property type="nucleotide sequence ID" value="NZ_ANAG01000011.1"/>
</dbReference>
<keyword evidence="5" id="KW-1185">Reference proteome</keyword>
<evidence type="ECO:0000259" key="2">
    <source>
        <dbReference type="Pfam" id="PF01205"/>
    </source>
</evidence>
<dbReference type="Proteomes" id="UP000011912">
    <property type="component" value="Unassembled WGS sequence"/>
</dbReference>
<evidence type="ECO:0000256" key="1">
    <source>
        <dbReference type="ARBA" id="ARBA00007665"/>
    </source>
</evidence>
<evidence type="ECO:0000259" key="3">
    <source>
        <dbReference type="Pfam" id="PF09186"/>
    </source>
</evidence>
<dbReference type="InterPro" id="IPR035647">
    <property type="entry name" value="EFG_III/V"/>
</dbReference>